<keyword evidence="3" id="KW-1185">Reference proteome</keyword>
<evidence type="ECO:0000256" key="1">
    <source>
        <dbReference type="SAM" id="Phobius"/>
    </source>
</evidence>
<dbReference type="GO" id="GO:0043683">
    <property type="term" value="P:type IV pilus assembly"/>
    <property type="evidence" value="ECO:0007669"/>
    <property type="project" value="InterPro"/>
</dbReference>
<dbReference type="InterPro" id="IPR045584">
    <property type="entry name" value="Pilin-like"/>
</dbReference>
<organism evidence="2 3">
    <name type="scientific">Desulfamplus magnetovallimortis</name>
    <dbReference type="NCBI Taxonomy" id="1246637"/>
    <lineage>
        <taxon>Bacteria</taxon>
        <taxon>Pseudomonadati</taxon>
        <taxon>Thermodesulfobacteriota</taxon>
        <taxon>Desulfobacteria</taxon>
        <taxon>Desulfobacterales</taxon>
        <taxon>Desulfobacteraceae</taxon>
        <taxon>Desulfamplus</taxon>
    </lineage>
</organism>
<sequence length="314" mass="34262">MDSNIKKSAIAGFTLIEILISLAISGILMSGVYVSYLSQNKSYETQQRVIEMQQNLRNAMYHITRDIRMAGFNPTGSAAVAGITYVDFEDLDGNLDDTDGYAYDDLTAFSTLTFIRDDSEDGIVDSGETIIYGLYDYPVSSPNTIVDLYKDEGAGRQLLAQGIEAIGFAYAFDSDPVDTDGDGATDTYGNGSIDMDASNNIIWAIDSDNDQFLDKALDTDADGDIDMSDTPGGIAINSVTTYDLTEIGNKVDIKRIMAVKIWILAKAIKKTEGYSCSGQTYVVGNKRVAPVPPDDDEYMRRLMVNTVMCRNAAL</sequence>
<dbReference type="Gene3D" id="3.30.700.10">
    <property type="entry name" value="Glycoprotein, Type 4 Pilin"/>
    <property type="match status" value="1"/>
</dbReference>
<evidence type="ECO:0000313" key="3">
    <source>
        <dbReference type="Proteomes" id="UP000191931"/>
    </source>
</evidence>
<keyword evidence="1" id="KW-1133">Transmembrane helix</keyword>
<dbReference type="RefSeq" id="WP_080801595.1">
    <property type="nucleotide sequence ID" value="NZ_LT828542.1"/>
</dbReference>
<dbReference type="STRING" id="1246637.MTBBW1_600016"/>
<dbReference type="PROSITE" id="PS00409">
    <property type="entry name" value="PROKAR_NTER_METHYL"/>
    <property type="match status" value="1"/>
</dbReference>
<name>A0A1W1HIA9_9BACT</name>
<feature type="transmembrane region" description="Helical" evidence="1">
    <location>
        <begin position="12"/>
        <end position="36"/>
    </location>
</feature>
<gene>
    <name evidence="2" type="ORF">MTBBW1_600016</name>
</gene>
<dbReference type="Pfam" id="PF07963">
    <property type="entry name" value="N_methyl"/>
    <property type="match status" value="1"/>
</dbReference>
<dbReference type="NCBIfam" id="TIGR02532">
    <property type="entry name" value="IV_pilin_GFxxxE"/>
    <property type="match status" value="1"/>
</dbReference>
<dbReference type="SUPFAM" id="SSF54523">
    <property type="entry name" value="Pili subunits"/>
    <property type="match status" value="1"/>
</dbReference>
<keyword evidence="1" id="KW-0812">Transmembrane</keyword>
<reference evidence="2 3" key="1">
    <citation type="submission" date="2017-03" db="EMBL/GenBank/DDBJ databases">
        <authorList>
            <person name="Afonso C.L."/>
            <person name="Miller P.J."/>
            <person name="Scott M.A."/>
            <person name="Spackman E."/>
            <person name="Goraichik I."/>
            <person name="Dimitrov K.M."/>
            <person name="Suarez D.L."/>
            <person name="Swayne D.E."/>
        </authorList>
    </citation>
    <scope>NUCLEOTIDE SEQUENCE [LARGE SCALE GENOMIC DNA]</scope>
    <source>
        <strain evidence="2">PRJEB14757</strain>
    </source>
</reference>
<evidence type="ECO:0008006" key="4">
    <source>
        <dbReference type="Google" id="ProtNLM"/>
    </source>
</evidence>
<dbReference type="InterPro" id="IPR012902">
    <property type="entry name" value="N_methyl_site"/>
</dbReference>
<evidence type="ECO:0000313" key="2">
    <source>
        <dbReference type="EMBL" id="SLM32186.1"/>
    </source>
</evidence>
<keyword evidence="1" id="KW-0472">Membrane</keyword>
<accession>A0A1W1HIA9</accession>
<dbReference type="AlphaFoldDB" id="A0A1W1HIA9"/>
<dbReference type="OrthoDB" id="5405832at2"/>
<proteinExistence type="predicted"/>
<protein>
    <recommendedName>
        <fullName evidence="4">Prepilin-type N-terminal cleavage/methylation domain-containing protein</fullName>
    </recommendedName>
</protein>
<dbReference type="InterPro" id="IPR032092">
    <property type="entry name" value="PilW"/>
</dbReference>
<dbReference type="Pfam" id="PF16074">
    <property type="entry name" value="PilW"/>
    <property type="match status" value="1"/>
</dbReference>
<dbReference type="EMBL" id="FWEV01000304">
    <property type="protein sequence ID" value="SLM32186.1"/>
    <property type="molecule type" value="Genomic_DNA"/>
</dbReference>
<dbReference type="Proteomes" id="UP000191931">
    <property type="component" value="Unassembled WGS sequence"/>
</dbReference>